<evidence type="ECO:0000256" key="1">
    <source>
        <dbReference type="ARBA" id="ARBA00022741"/>
    </source>
</evidence>
<dbReference type="PRINTS" id="PR01590">
    <property type="entry name" value="HTHFIS"/>
</dbReference>
<evidence type="ECO:0000259" key="7">
    <source>
        <dbReference type="PROSITE" id="PS50112"/>
    </source>
</evidence>
<dbReference type="PROSITE" id="PS00675">
    <property type="entry name" value="SIGMA54_INTERACT_1"/>
    <property type="match status" value="1"/>
</dbReference>
<evidence type="ECO:0000256" key="3">
    <source>
        <dbReference type="ARBA" id="ARBA00023015"/>
    </source>
</evidence>
<dbReference type="PROSITE" id="PS50045">
    <property type="entry name" value="SIGMA54_INTERACT_4"/>
    <property type="match status" value="1"/>
</dbReference>
<accession>A0AA41UKN9</accession>
<dbReference type="Pfam" id="PF02954">
    <property type="entry name" value="HTH_8"/>
    <property type="match status" value="1"/>
</dbReference>
<feature type="domain" description="PAS" evidence="7">
    <location>
        <begin position="7"/>
        <end position="68"/>
    </location>
</feature>
<dbReference type="InterPro" id="IPR025944">
    <property type="entry name" value="Sigma_54_int_dom_CS"/>
</dbReference>
<dbReference type="FunFam" id="3.40.50.300:FF:000006">
    <property type="entry name" value="DNA-binding transcriptional regulator NtrC"/>
    <property type="match status" value="1"/>
</dbReference>
<name>A0AA41UKN9_9BACT</name>
<evidence type="ECO:0000313" key="9">
    <source>
        <dbReference type="Proteomes" id="UP001165427"/>
    </source>
</evidence>
<dbReference type="GO" id="GO:0005524">
    <property type="term" value="F:ATP binding"/>
    <property type="evidence" value="ECO:0007669"/>
    <property type="project" value="UniProtKB-KW"/>
</dbReference>
<dbReference type="CDD" id="cd00009">
    <property type="entry name" value="AAA"/>
    <property type="match status" value="1"/>
</dbReference>
<dbReference type="SMART" id="SM00382">
    <property type="entry name" value="AAA"/>
    <property type="match status" value="1"/>
</dbReference>
<dbReference type="PANTHER" id="PTHR32071:SF57">
    <property type="entry name" value="C4-DICARBOXYLATE TRANSPORT TRANSCRIPTIONAL REGULATORY PROTEIN DCTD"/>
    <property type="match status" value="1"/>
</dbReference>
<evidence type="ECO:0000256" key="2">
    <source>
        <dbReference type="ARBA" id="ARBA00022840"/>
    </source>
</evidence>
<dbReference type="PANTHER" id="PTHR32071">
    <property type="entry name" value="TRANSCRIPTIONAL REGULATORY PROTEIN"/>
    <property type="match status" value="1"/>
</dbReference>
<dbReference type="AlphaFoldDB" id="A0AA41UKN9"/>
<protein>
    <submittedName>
        <fullName evidence="8">Sigma-54-dependent Fis family transcriptional regulator</fullName>
    </submittedName>
</protein>
<organism evidence="8 9">
    <name type="scientific">Desulfatitalea alkaliphila</name>
    <dbReference type="NCBI Taxonomy" id="2929485"/>
    <lineage>
        <taxon>Bacteria</taxon>
        <taxon>Pseudomonadati</taxon>
        <taxon>Thermodesulfobacteriota</taxon>
        <taxon>Desulfobacteria</taxon>
        <taxon>Desulfobacterales</taxon>
        <taxon>Desulfosarcinaceae</taxon>
        <taxon>Desulfatitalea</taxon>
    </lineage>
</organism>
<dbReference type="InterPro" id="IPR002197">
    <property type="entry name" value="HTH_Fis"/>
</dbReference>
<gene>
    <name evidence="8" type="ORF">MRX98_13675</name>
</gene>
<dbReference type="GO" id="GO:0043565">
    <property type="term" value="F:sequence-specific DNA binding"/>
    <property type="evidence" value="ECO:0007669"/>
    <property type="project" value="InterPro"/>
</dbReference>
<dbReference type="InterPro" id="IPR025662">
    <property type="entry name" value="Sigma_54_int_dom_ATP-bd_1"/>
</dbReference>
<dbReference type="Gene3D" id="1.10.8.60">
    <property type="match status" value="1"/>
</dbReference>
<feature type="domain" description="Sigma-54 factor interaction" evidence="6">
    <location>
        <begin position="276"/>
        <end position="503"/>
    </location>
</feature>
<dbReference type="NCBIfam" id="TIGR00229">
    <property type="entry name" value="sensory_box"/>
    <property type="match status" value="1"/>
</dbReference>
<dbReference type="InterPro" id="IPR000014">
    <property type="entry name" value="PAS"/>
</dbReference>
<dbReference type="GO" id="GO:0006355">
    <property type="term" value="P:regulation of DNA-templated transcription"/>
    <property type="evidence" value="ECO:0007669"/>
    <property type="project" value="InterPro"/>
</dbReference>
<evidence type="ECO:0000256" key="5">
    <source>
        <dbReference type="ARBA" id="ARBA00023163"/>
    </source>
</evidence>
<dbReference type="Pfam" id="PF00158">
    <property type="entry name" value="Sigma54_activat"/>
    <property type="match status" value="1"/>
</dbReference>
<dbReference type="Gene3D" id="3.30.450.20">
    <property type="entry name" value="PAS domain"/>
    <property type="match status" value="2"/>
</dbReference>
<dbReference type="PROSITE" id="PS00676">
    <property type="entry name" value="SIGMA54_INTERACT_2"/>
    <property type="match status" value="1"/>
</dbReference>
<dbReference type="InterPro" id="IPR035965">
    <property type="entry name" value="PAS-like_dom_sf"/>
</dbReference>
<dbReference type="Gene3D" id="3.40.50.300">
    <property type="entry name" value="P-loop containing nucleotide triphosphate hydrolases"/>
    <property type="match status" value="1"/>
</dbReference>
<dbReference type="SUPFAM" id="SSF46689">
    <property type="entry name" value="Homeodomain-like"/>
    <property type="match status" value="1"/>
</dbReference>
<dbReference type="InterPro" id="IPR002078">
    <property type="entry name" value="Sigma_54_int"/>
</dbReference>
<keyword evidence="2" id="KW-0067">ATP-binding</keyword>
<keyword evidence="4" id="KW-0238">DNA-binding</keyword>
<keyword evidence="1" id="KW-0547">Nucleotide-binding</keyword>
<sequence>MKTTTDNPALYRTVFETTGAGTIIIEKDTTIAMANSAFAALVGMAKEQIEGKLPWTQVIADPRDRERMLRYHNARRHTPDAVPQAYEFKLVDTLGQKRDIWLRVNMIAGTDLSVASLFDITPLKKVERELRTSEAKLSGILEAFGGFTYTCDADMRLAFMNKRLRDMIGRDAIGEPCHRAIFNLPEPCPWCDRHQVFQGETVRREFQSPLDGRWYIAFSSPLLGIDDQVTDKQSVVIDIHERKQAELALKEKEAYLKKENLRLRATIKDRYRFGDIVGKSAAMQKVYEMILRAAAIDANVIIYGESGTGKELVARAIHTMSDRAEHPFVPVNCGAIPANLLESEFFGYEKGAFTGAHQKKRGLLDAADKGTLFLDELGEIKEEMQVKLLRVLEGGGFTPIGGLTVKKPDLRIIAATNQSLTQLIEKGSMREDFFYRIHIIPIQLPPLRERREDIALLVEHFLAKHSRDKEVPVLRGHELEALLNHGWPGNVRELENTLQRYISLQSLDLMGFTLRSGAQAADNPTNRFLNHQKPLRDALRAFEKAYIAGLLHRHQWNRTKVAAILGVERKTLYLKIKRLGIDGAEGK</sequence>
<evidence type="ECO:0000256" key="4">
    <source>
        <dbReference type="ARBA" id="ARBA00023125"/>
    </source>
</evidence>
<dbReference type="Proteomes" id="UP001165427">
    <property type="component" value="Unassembled WGS sequence"/>
</dbReference>
<dbReference type="SUPFAM" id="SSF52540">
    <property type="entry name" value="P-loop containing nucleoside triphosphate hydrolases"/>
    <property type="match status" value="1"/>
</dbReference>
<dbReference type="EMBL" id="JALJRB010000015">
    <property type="protein sequence ID" value="MCJ8501627.1"/>
    <property type="molecule type" value="Genomic_DNA"/>
</dbReference>
<dbReference type="PROSITE" id="PS00688">
    <property type="entry name" value="SIGMA54_INTERACT_3"/>
    <property type="match status" value="1"/>
</dbReference>
<evidence type="ECO:0000313" key="8">
    <source>
        <dbReference type="EMBL" id="MCJ8501627.1"/>
    </source>
</evidence>
<dbReference type="PROSITE" id="PS50112">
    <property type="entry name" value="PAS"/>
    <property type="match status" value="1"/>
</dbReference>
<dbReference type="RefSeq" id="WP_246909986.1">
    <property type="nucleotide sequence ID" value="NZ_JALJRB010000015.1"/>
</dbReference>
<dbReference type="InterPro" id="IPR003593">
    <property type="entry name" value="AAA+_ATPase"/>
</dbReference>
<dbReference type="SUPFAM" id="SSF55785">
    <property type="entry name" value="PYP-like sensor domain (PAS domain)"/>
    <property type="match status" value="2"/>
</dbReference>
<comment type="caution">
    <text evidence="8">The sequence shown here is derived from an EMBL/GenBank/DDBJ whole genome shotgun (WGS) entry which is preliminary data.</text>
</comment>
<keyword evidence="5" id="KW-0804">Transcription</keyword>
<keyword evidence="3" id="KW-0805">Transcription regulation</keyword>
<dbReference type="Pfam" id="PF13188">
    <property type="entry name" value="PAS_8"/>
    <property type="match status" value="1"/>
</dbReference>
<evidence type="ECO:0000259" key="6">
    <source>
        <dbReference type="PROSITE" id="PS50045"/>
    </source>
</evidence>
<reference evidence="8" key="1">
    <citation type="submission" date="2022-04" db="EMBL/GenBank/DDBJ databases">
        <title>Desulfatitalea alkaliphila sp. nov., a novel anaerobic sulfate-reducing bacterium isolated from terrestrial mud volcano, Taman Peninsula, Russia.</title>
        <authorList>
            <person name="Khomyakova M.A."/>
            <person name="Merkel A.Y."/>
            <person name="Slobodkin A.I."/>
        </authorList>
    </citation>
    <scope>NUCLEOTIDE SEQUENCE</scope>
    <source>
        <strain evidence="8">M08but</strain>
    </source>
</reference>
<dbReference type="InterPro" id="IPR058031">
    <property type="entry name" value="AAA_lid_NorR"/>
</dbReference>
<dbReference type="InterPro" id="IPR027417">
    <property type="entry name" value="P-loop_NTPase"/>
</dbReference>
<dbReference type="Gene3D" id="1.10.10.60">
    <property type="entry name" value="Homeodomain-like"/>
    <property type="match status" value="1"/>
</dbReference>
<dbReference type="InterPro" id="IPR009057">
    <property type="entry name" value="Homeodomain-like_sf"/>
</dbReference>
<dbReference type="InterPro" id="IPR025943">
    <property type="entry name" value="Sigma_54_int_dom_ATP-bd_2"/>
</dbReference>
<dbReference type="SMART" id="SM00091">
    <property type="entry name" value="PAS"/>
    <property type="match status" value="2"/>
</dbReference>
<proteinExistence type="predicted"/>
<keyword evidence="9" id="KW-1185">Reference proteome</keyword>
<dbReference type="Pfam" id="PF25601">
    <property type="entry name" value="AAA_lid_14"/>
    <property type="match status" value="1"/>
</dbReference>